<evidence type="ECO:0008006" key="7">
    <source>
        <dbReference type="Google" id="ProtNLM"/>
    </source>
</evidence>
<evidence type="ECO:0000256" key="2">
    <source>
        <dbReference type="ARBA" id="ARBA00022614"/>
    </source>
</evidence>
<protein>
    <recommendedName>
        <fullName evidence="7">Leucine-rich repeat-containing N-terminal plant-type domain-containing protein</fullName>
    </recommendedName>
</protein>
<name>A0A0D2VBN9_GOSRA</name>
<keyword evidence="2" id="KW-0433">Leucine-rich repeat</keyword>
<keyword evidence="4" id="KW-0675">Receptor</keyword>
<dbReference type="InterPro" id="IPR032675">
    <property type="entry name" value="LRR_dom_sf"/>
</dbReference>
<proteinExistence type="inferred from homology"/>
<sequence>MLHNTTSELWLSGNNLTGPFISNFQNITSKHTLLDISDNFLHGTLPKDMNLNFPKLRHLNLSNNSFNGNLPVFFSDQFQIFGLIRQSIPRKEHINEFPDCR</sequence>
<gene>
    <name evidence="5" type="ORF">B456_013G069400</name>
</gene>
<reference evidence="5 6" key="1">
    <citation type="journal article" date="2012" name="Nature">
        <title>Repeated polyploidization of Gossypium genomes and the evolution of spinnable cotton fibres.</title>
        <authorList>
            <person name="Paterson A.H."/>
            <person name="Wendel J.F."/>
            <person name="Gundlach H."/>
            <person name="Guo H."/>
            <person name="Jenkins J."/>
            <person name="Jin D."/>
            <person name="Llewellyn D."/>
            <person name="Showmaker K.C."/>
            <person name="Shu S."/>
            <person name="Udall J."/>
            <person name="Yoo M.J."/>
            <person name="Byers R."/>
            <person name="Chen W."/>
            <person name="Doron-Faigenboim A."/>
            <person name="Duke M.V."/>
            <person name="Gong L."/>
            <person name="Grimwood J."/>
            <person name="Grover C."/>
            <person name="Grupp K."/>
            <person name="Hu G."/>
            <person name="Lee T.H."/>
            <person name="Li J."/>
            <person name="Lin L."/>
            <person name="Liu T."/>
            <person name="Marler B.S."/>
            <person name="Page J.T."/>
            <person name="Roberts A.W."/>
            <person name="Romanel E."/>
            <person name="Sanders W.S."/>
            <person name="Szadkowski E."/>
            <person name="Tan X."/>
            <person name="Tang H."/>
            <person name="Xu C."/>
            <person name="Wang J."/>
            <person name="Wang Z."/>
            <person name="Zhang D."/>
            <person name="Zhang L."/>
            <person name="Ashrafi H."/>
            <person name="Bedon F."/>
            <person name="Bowers J.E."/>
            <person name="Brubaker C.L."/>
            <person name="Chee P.W."/>
            <person name="Das S."/>
            <person name="Gingle A.R."/>
            <person name="Haigler C.H."/>
            <person name="Harker D."/>
            <person name="Hoffmann L.V."/>
            <person name="Hovav R."/>
            <person name="Jones D.C."/>
            <person name="Lemke C."/>
            <person name="Mansoor S."/>
            <person name="ur Rahman M."/>
            <person name="Rainville L.N."/>
            <person name="Rambani A."/>
            <person name="Reddy U.K."/>
            <person name="Rong J.K."/>
            <person name="Saranga Y."/>
            <person name="Scheffler B.E."/>
            <person name="Scheffler J.A."/>
            <person name="Stelly D.M."/>
            <person name="Triplett B.A."/>
            <person name="Van Deynze A."/>
            <person name="Vaslin M.F."/>
            <person name="Waghmare V.N."/>
            <person name="Walford S.A."/>
            <person name="Wright R.J."/>
            <person name="Zaki E.A."/>
            <person name="Zhang T."/>
            <person name="Dennis E.S."/>
            <person name="Mayer K.F."/>
            <person name="Peterson D.G."/>
            <person name="Rokhsar D.S."/>
            <person name="Wang X."/>
            <person name="Schmutz J."/>
        </authorList>
    </citation>
    <scope>NUCLEOTIDE SEQUENCE [LARGE SCALE GENOMIC DNA]</scope>
</reference>
<dbReference type="AlphaFoldDB" id="A0A0D2VBN9"/>
<organism evidence="5 6">
    <name type="scientific">Gossypium raimondii</name>
    <name type="common">Peruvian cotton</name>
    <name type="synonym">Gossypium klotzschianum subsp. raimondii</name>
    <dbReference type="NCBI Taxonomy" id="29730"/>
    <lineage>
        <taxon>Eukaryota</taxon>
        <taxon>Viridiplantae</taxon>
        <taxon>Streptophyta</taxon>
        <taxon>Embryophyta</taxon>
        <taxon>Tracheophyta</taxon>
        <taxon>Spermatophyta</taxon>
        <taxon>Magnoliopsida</taxon>
        <taxon>eudicotyledons</taxon>
        <taxon>Gunneridae</taxon>
        <taxon>Pentapetalae</taxon>
        <taxon>rosids</taxon>
        <taxon>malvids</taxon>
        <taxon>Malvales</taxon>
        <taxon>Malvaceae</taxon>
        <taxon>Malvoideae</taxon>
        <taxon>Gossypium</taxon>
    </lineage>
</organism>
<keyword evidence="3" id="KW-0677">Repeat</keyword>
<evidence type="ECO:0000256" key="3">
    <source>
        <dbReference type="ARBA" id="ARBA00022737"/>
    </source>
</evidence>
<dbReference type="Proteomes" id="UP000032304">
    <property type="component" value="Chromosome 13"/>
</dbReference>
<accession>A0A0D2VBN9</accession>
<keyword evidence="6" id="KW-1185">Reference proteome</keyword>
<dbReference type="Gene3D" id="3.80.10.10">
    <property type="entry name" value="Ribonuclease Inhibitor"/>
    <property type="match status" value="1"/>
</dbReference>
<dbReference type="Pfam" id="PF00560">
    <property type="entry name" value="LRR_1"/>
    <property type="match status" value="2"/>
</dbReference>
<dbReference type="PANTHER" id="PTHR48062:SF39">
    <property type="entry name" value="LEUCINE-RICH REPEAT-CONTAINING N-TERMINAL PLANT-TYPE DOMAIN-CONTAINING PROTEIN"/>
    <property type="match status" value="1"/>
</dbReference>
<dbReference type="InterPro" id="IPR001611">
    <property type="entry name" value="Leu-rich_rpt"/>
</dbReference>
<dbReference type="PANTHER" id="PTHR48062">
    <property type="entry name" value="RECEPTOR-LIKE PROTEIN 14"/>
    <property type="match status" value="1"/>
</dbReference>
<dbReference type="Gramene" id="KJB79849">
    <property type="protein sequence ID" value="KJB79849"/>
    <property type="gene ID" value="B456_013G069400"/>
</dbReference>
<dbReference type="SUPFAM" id="SSF52058">
    <property type="entry name" value="L domain-like"/>
    <property type="match status" value="1"/>
</dbReference>
<evidence type="ECO:0000256" key="4">
    <source>
        <dbReference type="ARBA" id="ARBA00023170"/>
    </source>
</evidence>
<dbReference type="EMBL" id="CM001752">
    <property type="protein sequence ID" value="KJB79849.1"/>
    <property type="molecule type" value="Genomic_DNA"/>
</dbReference>
<evidence type="ECO:0000313" key="6">
    <source>
        <dbReference type="Proteomes" id="UP000032304"/>
    </source>
</evidence>
<comment type="similarity">
    <text evidence="1">Belongs to the RLP family.</text>
</comment>
<evidence type="ECO:0000313" key="5">
    <source>
        <dbReference type="EMBL" id="KJB79849.1"/>
    </source>
</evidence>
<evidence type="ECO:0000256" key="1">
    <source>
        <dbReference type="ARBA" id="ARBA00009592"/>
    </source>
</evidence>
<dbReference type="InterPro" id="IPR051502">
    <property type="entry name" value="RLP_Defense_Trigger"/>
</dbReference>